<proteinExistence type="predicted"/>
<feature type="transmembrane region" description="Helical" evidence="1">
    <location>
        <begin position="74"/>
        <end position="102"/>
    </location>
</feature>
<evidence type="ECO:0000256" key="1">
    <source>
        <dbReference type="SAM" id="Phobius"/>
    </source>
</evidence>
<protein>
    <submittedName>
        <fullName evidence="2">Branched-chain amino acid transport protein</fullName>
    </submittedName>
</protein>
<keyword evidence="1" id="KW-1133">Transmembrane helix</keyword>
<organism evidence="2 3">
    <name type="scientific">Planktomarina temperata RCA23</name>
    <dbReference type="NCBI Taxonomy" id="666509"/>
    <lineage>
        <taxon>Bacteria</taxon>
        <taxon>Pseudomonadati</taxon>
        <taxon>Pseudomonadota</taxon>
        <taxon>Alphaproteobacteria</taxon>
        <taxon>Rhodobacterales</taxon>
        <taxon>Paracoccaceae</taxon>
        <taxon>Planktomarina</taxon>
    </lineage>
</organism>
<feature type="transmembrane region" description="Helical" evidence="1">
    <location>
        <begin position="6"/>
        <end position="30"/>
    </location>
</feature>
<sequence>MSISTATLWLVIAGLAFGSWLLRFSFLGIIGNKELPEWVKRHLRYTLVAVMPGIIAPLVFMPRATDGAFDLPRFLAALVTLLVGVWKGNLLLAIAAGGVTLYSMLNFGF</sequence>
<dbReference type="AlphaFoldDB" id="A0AAN0RHA7"/>
<dbReference type="InterPro" id="IPR008407">
    <property type="entry name" value="Brnchd-chn_aa_trnsp_AzlD"/>
</dbReference>
<accession>A0AAN0RHA7</accession>
<keyword evidence="3" id="KW-1185">Reference proteome</keyword>
<gene>
    <name evidence="2" type="ORF">RCA23_c05730</name>
</gene>
<dbReference type="RefSeq" id="WP_044049003.1">
    <property type="nucleotide sequence ID" value="NZ_CP003984.1"/>
</dbReference>
<dbReference type="Proteomes" id="UP000028680">
    <property type="component" value="Chromosome"/>
</dbReference>
<dbReference type="KEGG" id="ptp:RCA23_c05730"/>
<dbReference type="Pfam" id="PF05437">
    <property type="entry name" value="AzlD"/>
    <property type="match status" value="1"/>
</dbReference>
<keyword evidence="1" id="KW-0472">Membrane</keyword>
<evidence type="ECO:0000313" key="2">
    <source>
        <dbReference type="EMBL" id="AII86132.1"/>
    </source>
</evidence>
<keyword evidence="1" id="KW-0812">Transmembrane</keyword>
<dbReference type="GeneID" id="93367053"/>
<name>A0AAN0RHA7_9RHOB</name>
<reference evidence="2 3" key="1">
    <citation type="journal article" date="2014" name="ISME J.">
        <title>Adaptation of an abundant Roseobacter RCA organism to pelagic systems revealed by genomic and transcriptomic analyses.</title>
        <authorList>
            <person name="Voget S."/>
            <person name="Wemheuer B."/>
            <person name="Brinkhoff T."/>
            <person name="Vollmers J."/>
            <person name="Dietrich S."/>
            <person name="Giebel H.A."/>
            <person name="Beardsley C."/>
            <person name="Sardemann C."/>
            <person name="Bakenhus I."/>
            <person name="Billerbeck S."/>
            <person name="Daniel R."/>
            <person name="Simon M."/>
        </authorList>
    </citation>
    <scope>NUCLEOTIDE SEQUENCE [LARGE SCALE GENOMIC DNA]</scope>
    <source>
        <strain evidence="2 3">RCA23</strain>
    </source>
</reference>
<dbReference type="EMBL" id="CP003984">
    <property type="protein sequence ID" value="AII86132.1"/>
    <property type="molecule type" value="Genomic_DNA"/>
</dbReference>
<feature type="transmembrane region" description="Helical" evidence="1">
    <location>
        <begin position="42"/>
        <end position="62"/>
    </location>
</feature>
<evidence type="ECO:0000313" key="3">
    <source>
        <dbReference type="Proteomes" id="UP000028680"/>
    </source>
</evidence>